<dbReference type="EMBL" id="JAHZSV010000024">
    <property type="protein sequence ID" value="MBW8201119.1"/>
    <property type="molecule type" value="Genomic_DNA"/>
</dbReference>
<evidence type="ECO:0000313" key="4">
    <source>
        <dbReference type="Proteomes" id="UP001196136"/>
    </source>
</evidence>
<dbReference type="PROSITE" id="PS50943">
    <property type="entry name" value="HTH_CROC1"/>
    <property type="match status" value="1"/>
</dbReference>
<comment type="caution">
    <text evidence="3">The sequence shown here is derived from an EMBL/GenBank/DDBJ whole genome shotgun (WGS) entry which is preliminary data.</text>
</comment>
<evidence type="ECO:0000313" key="3">
    <source>
        <dbReference type="EMBL" id="MBW8201119.1"/>
    </source>
</evidence>
<gene>
    <name evidence="3" type="ORF">K1F36_14920</name>
</gene>
<organism evidence="3 4">
    <name type="scientific">Flagellimonas abyssi</name>
    <dbReference type="NCBI Taxonomy" id="2864871"/>
    <lineage>
        <taxon>Bacteria</taxon>
        <taxon>Pseudomonadati</taxon>
        <taxon>Bacteroidota</taxon>
        <taxon>Flavobacteriia</taxon>
        <taxon>Flavobacteriales</taxon>
        <taxon>Flavobacteriaceae</taxon>
        <taxon>Flagellimonas</taxon>
    </lineage>
</organism>
<protein>
    <submittedName>
        <fullName evidence="3">Helix-turn-helix domain-containing protein</fullName>
    </submittedName>
</protein>
<keyword evidence="4" id="KW-1185">Reference proteome</keyword>
<dbReference type="SMART" id="SM00530">
    <property type="entry name" value="HTH_XRE"/>
    <property type="match status" value="1"/>
</dbReference>
<dbReference type="SUPFAM" id="SSF47413">
    <property type="entry name" value="lambda repressor-like DNA-binding domains"/>
    <property type="match status" value="1"/>
</dbReference>
<reference evidence="3 4" key="1">
    <citation type="submission" date="2021-08" db="EMBL/GenBank/DDBJ databases">
        <title>Muricauda profundi sp. nov., a marine bacterium isolated from deep seawater of the Mariana Trench.</title>
        <authorList>
            <person name="Wei Y."/>
        </authorList>
    </citation>
    <scope>NUCLEOTIDE SEQUENCE [LARGE SCALE GENOMIC DNA]</scope>
    <source>
        <strain evidence="3 4">W52</strain>
    </source>
</reference>
<dbReference type="Proteomes" id="UP001196136">
    <property type="component" value="Unassembled WGS sequence"/>
</dbReference>
<dbReference type="Pfam" id="PF01381">
    <property type="entry name" value="HTH_3"/>
    <property type="match status" value="1"/>
</dbReference>
<dbReference type="InterPro" id="IPR001387">
    <property type="entry name" value="Cro/C1-type_HTH"/>
</dbReference>
<dbReference type="PANTHER" id="PTHR46797:SF20">
    <property type="entry name" value="BLR4304 PROTEIN"/>
    <property type="match status" value="1"/>
</dbReference>
<dbReference type="PANTHER" id="PTHR46797">
    <property type="entry name" value="HTH-TYPE TRANSCRIPTIONAL REGULATOR"/>
    <property type="match status" value="1"/>
</dbReference>
<proteinExistence type="predicted"/>
<dbReference type="CDD" id="cd00093">
    <property type="entry name" value="HTH_XRE"/>
    <property type="match status" value="1"/>
</dbReference>
<dbReference type="Gene3D" id="1.10.260.40">
    <property type="entry name" value="lambda repressor-like DNA-binding domains"/>
    <property type="match status" value="1"/>
</dbReference>
<evidence type="ECO:0000256" key="1">
    <source>
        <dbReference type="ARBA" id="ARBA00023125"/>
    </source>
</evidence>
<feature type="domain" description="HTH cro/C1-type" evidence="2">
    <location>
        <begin position="10"/>
        <end position="66"/>
    </location>
</feature>
<keyword evidence="1" id="KW-0238">DNA-binding</keyword>
<dbReference type="InterPro" id="IPR050807">
    <property type="entry name" value="TransReg_Diox_bact_type"/>
</dbReference>
<accession>A0ABS7EU57</accession>
<evidence type="ECO:0000259" key="2">
    <source>
        <dbReference type="PROSITE" id="PS50943"/>
    </source>
</evidence>
<name>A0ABS7EU57_9FLAO</name>
<dbReference type="RefSeq" id="WP_220114558.1">
    <property type="nucleotide sequence ID" value="NZ_JAHZSV010000024.1"/>
</dbReference>
<sequence length="70" mass="7857">MHPDKLGQTIKNRREILAITQKDLAELSGMGLRTLKAIENGKSNPTLETLNKLIDILGMELSIDVRKPKF</sequence>
<dbReference type="InterPro" id="IPR010982">
    <property type="entry name" value="Lambda_DNA-bd_dom_sf"/>
</dbReference>